<keyword evidence="1" id="KW-0472">Membrane</keyword>
<reference evidence="2" key="1">
    <citation type="journal article" date="2021" name="J Fungi (Basel)">
        <title>Virulence traits and population genomics of the black yeast Aureobasidium melanogenum.</title>
        <authorList>
            <person name="Cernosa A."/>
            <person name="Sun X."/>
            <person name="Gostincar C."/>
            <person name="Fang C."/>
            <person name="Gunde-Cimerman N."/>
            <person name="Song Z."/>
        </authorList>
    </citation>
    <scope>NUCLEOTIDE SEQUENCE</scope>
    <source>
        <strain evidence="2">EXF-9298</strain>
    </source>
</reference>
<evidence type="ECO:0000313" key="2">
    <source>
        <dbReference type="EMBL" id="KAG9985576.1"/>
    </source>
</evidence>
<keyword evidence="1" id="KW-0812">Transmembrane</keyword>
<protein>
    <submittedName>
        <fullName evidence="2">Uncharacterized protein</fullName>
    </submittedName>
</protein>
<comment type="caution">
    <text evidence="2">The sequence shown here is derived from an EMBL/GenBank/DDBJ whole genome shotgun (WGS) entry which is preliminary data.</text>
</comment>
<evidence type="ECO:0000256" key="1">
    <source>
        <dbReference type="SAM" id="Phobius"/>
    </source>
</evidence>
<evidence type="ECO:0000313" key="3">
    <source>
        <dbReference type="Proteomes" id="UP000729357"/>
    </source>
</evidence>
<dbReference type="Proteomes" id="UP000729357">
    <property type="component" value="Unassembled WGS sequence"/>
</dbReference>
<keyword evidence="3" id="KW-1185">Reference proteome</keyword>
<dbReference type="EMBL" id="JAHFXS010000378">
    <property type="protein sequence ID" value="KAG9985576.1"/>
    <property type="molecule type" value="Genomic_DNA"/>
</dbReference>
<sequence>MEKHQDLENRATYAPPHQLERSHGMMLRGIVEAIFVVVYLYLRHGRDYFNLFFDKLYATPFYCLYVAVVVAVLLYYLPRCKNGDAMPICAVKYGTFWNCRCAEKVEEDTVWSQILDEVSILGTGLLMDEVLFRAYGYLEARSSGL</sequence>
<gene>
    <name evidence="2" type="ORF">KCU98_g4611</name>
</gene>
<proteinExistence type="predicted"/>
<keyword evidence="1" id="KW-1133">Transmembrane helix</keyword>
<dbReference type="AlphaFoldDB" id="A0A9P8JXM3"/>
<feature type="transmembrane region" description="Helical" evidence="1">
    <location>
        <begin position="57"/>
        <end position="77"/>
    </location>
</feature>
<accession>A0A9P8JXM3</accession>
<reference evidence="2" key="2">
    <citation type="submission" date="2021-08" db="EMBL/GenBank/DDBJ databases">
        <authorList>
            <person name="Gostincar C."/>
            <person name="Sun X."/>
            <person name="Song Z."/>
            <person name="Gunde-Cimerman N."/>
        </authorList>
    </citation>
    <scope>NUCLEOTIDE SEQUENCE</scope>
    <source>
        <strain evidence="2">EXF-9298</strain>
    </source>
</reference>
<name>A0A9P8JXM3_AURME</name>
<feature type="non-terminal residue" evidence="2">
    <location>
        <position position="145"/>
    </location>
</feature>
<feature type="transmembrane region" description="Helical" evidence="1">
    <location>
        <begin position="25"/>
        <end position="42"/>
    </location>
</feature>
<organism evidence="2 3">
    <name type="scientific">Aureobasidium melanogenum</name>
    <name type="common">Aureobasidium pullulans var. melanogenum</name>
    <dbReference type="NCBI Taxonomy" id="46634"/>
    <lineage>
        <taxon>Eukaryota</taxon>
        <taxon>Fungi</taxon>
        <taxon>Dikarya</taxon>
        <taxon>Ascomycota</taxon>
        <taxon>Pezizomycotina</taxon>
        <taxon>Dothideomycetes</taxon>
        <taxon>Dothideomycetidae</taxon>
        <taxon>Dothideales</taxon>
        <taxon>Saccotheciaceae</taxon>
        <taxon>Aureobasidium</taxon>
    </lineage>
</organism>